<comment type="caution">
    <text evidence="4">The sequence shown here is derived from an EMBL/GenBank/DDBJ whole genome shotgun (WGS) entry which is preliminary data.</text>
</comment>
<evidence type="ECO:0000256" key="1">
    <source>
        <dbReference type="ARBA" id="ARBA00004442"/>
    </source>
</evidence>
<keyword evidence="3" id="KW-0998">Cell outer membrane</keyword>
<dbReference type="RefSeq" id="WP_245201415.1">
    <property type="nucleotide sequence ID" value="NZ_JAATJJ010000001.1"/>
</dbReference>
<comment type="subcellular location">
    <subcellularLocation>
        <location evidence="1">Cell outer membrane</location>
    </subcellularLocation>
</comment>
<evidence type="ECO:0000313" key="5">
    <source>
        <dbReference type="Proteomes" id="UP000590442"/>
    </source>
</evidence>
<dbReference type="AlphaFoldDB" id="A0A846QQC4"/>
<dbReference type="Proteomes" id="UP000590442">
    <property type="component" value="Unassembled WGS sequence"/>
</dbReference>
<evidence type="ECO:0000256" key="2">
    <source>
        <dbReference type="ARBA" id="ARBA00023136"/>
    </source>
</evidence>
<evidence type="ECO:0000313" key="4">
    <source>
        <dbReference type="EMBL" id="NJB71236.1"/>
    </source>
</evidence>
<name>A0A846QQC4_9FLAO</name>
<dbReference type="Gene3D" id="2.40.170.20">
    <property type="entry name" value="TonB-dependent receptor, beta-barrel domain"/>
    <property type="match status" value="1"/>
</dbReference>
<dbReference type="SUPFAM" id="SSF56935">
    <property type="entry name" value="Porins"/>
    <property type="match status" value="1"/>
</dbReference>
<keyword evidence="2" id="KW-0472">Membrane</keyword>
<sequence>MEHLKKLESDNYAEIQDLLGAEFHEDIDPFSDTLNDVYSAINKFEKEQFNYHYKMNATDFDVFSQLRYSGSTWNAFLAGNYSNINYERKGLFLNERFSNSFGKSEKVNFSNFGIKSGLEYKITGRHWLTLNGALLNRAPTIQNVFINPRENNAIVPNIQSEKISTTDINYLIRLSKLTGRVTGFYTRFQNTTDVNYFFVDAGVGSDFVQEVITDLDKLHMGTEVGLEYQVSSSVKLSAVASISKYLYASDPSVSINFDTAGAVEDLINPEGSIDLGIAHIKDYRLAQGPQKAMAFGVEYRDPKYWWMGATTNYLANNYANISTIIRTHSFYLNPETGEPFPNATDENVNRLLAQKKLDNFYLLNLVGGKSWLLNGKYISVFISVNNVFDTIFRTGGYEQSRNGNFGQMQQDNLSGTPSFAPKYWYGYGRTYFLNLAVSF</sequence>
<proteinExistence type="predicted"/>
<accession>A0A846QQC4</accession>
<dbReference type="InterPro" id="IPR036942">
    <property type="entry name" value="Beta-barrel_TonB_sf"/>
</dbReference>
<keyword evidence="5" id="KW-1185">Reference proteome</keyword>
<evidence type="ECO:0000256" key="3">
    <source>
        <dbReference type="ARBA" id="ARBA00023237"/>
    </source>
</evidence>
<dbReference type="GO" id="GO:0009279">
    <property type="term" value="C:cell outer membrane"/>
    <property type="evidence" value="ECO:0007669"/>
    <property type="project" value="UniProtKB-SubCell"/>
</dbReference>
<evidence type="ECO:0008006" key="6">
    <source>
        <dbReference type="Google" id="ProtNLM"/>
    </source>
</evidence>
<dbReference type="EMBL" id="JAATJJ010000001">
    <property type="protein sequence ID" value="NJB71236.1"/>
    <property type="molecule type" value="Genomic_DNA"/>
</dbReference>
<organism evidence="4 5">
    <name type="scientific">Saonia flava</name>
    <dbReference type="NCBI Taxonomy" id="523696"/>
    <lineage>
        <taxon>Bacteria</taxon>
        <taxon>Pseudomonadati</taxon>
        <taxon>Bacteroidota</taxon>
        <taxon>Flavobacteriia</taxon>
        <taxon>Flavobacteriales</taxon>
        <taxon>Flavobacteriaceae</taxon>
        <taxon>Saonia</taxon>
    </lineage>
</organism>
<protein>
    <recommendedName>
        <fullName evidence="6">TonB-dependent receptor</fullName>
    </recommendedName>
</protein>
<gene>
    <name evidence="4" type="ORF">GGR42_001698</name>
</gene>
<reference evidence="4 5" key="1">
    <citation type="submission" date="2020-03" db="EMBL/GenBank/DDBJ databases">
        <title>Genomic Encyclopedia of Type Strains, Phase IV (KMG-IV): sequencing the most valuable type-strain genomes for metagenomic binning, comparative biology and taxonomic classification.</title>
        <authorList>
            <person name="Goeker M."/>
        </authorList>
    </citation>
    <scope>NUCLEOTIDE SEQUENCE [LARGE SCALE GENOMIC DNA]</scope>
    <source>
        <strain evidence="4 5">DSM 29762</strain>
    </source>
</reference>